<dbReference type="AlphaFoldDB" id="A0A6J6UXK9"/>
<evidence type="ECO:0000313" key="2">
    <source>
        <dbReference type="EMBL" id="CAB4764631.1"/>
    </source>
</evidence>
<gene>
    <name evidence="2" type="ORF">UFOPK2766_02443</name>
</gene>
<feature type="region of interest" description="Disordered" evidence="1">
    <location>
        <begin position="1"/>
        <end position="30"/>
    </location>
</feature>
<dbReference type="EMBL" id="CAEZYU010000209">
    <property type="protein sequence ID" value="CAB4764631.1"/>
    <property type="molecule type" value="Genomic_DNA"/>
</dbReference>
<organism evidence="2">
    <name type="scientific">freshwater metagenome</name>
    <dbReference type="NCBI Taxonomy" id="449393"/>
    <lineage>
        <taxon>unclassified sequences</taxon>
        <taxon>metagenomes</taxon>
        <taxon>ecological metagenomes</taxon>
    </lineage>
</organism>
<accession>A0A6J6UXK9</accession>
<name>A0A6J6UXK9_9ZZZZ</name>
<evidence type="ECO:0000256" key="1">
    <source>
        <dbReference type="SAM" id="MobiDB-lite"/>
    </source>
</evidence>
<protein>
    <submittedName>
        <fullName evidence="2">Unannotated protein</fullName>
    </submittedName>
</protein>
<proteinExistence type="predicted"/>
<sequence>MASLRSFAGASRRTGNATMRIPAANSQARVNGEKNAKRIPVWVLIAPE</sequence>
<reference evidence="2" key="1">
    <citation type="submission" date="2020-05" db="EMBL/GenBank/DDBJ databases">
        <authorList>
            <person name="Chiriac C."/>
            <person name="Salcher M."/>
            <person name="Ghai R."/>
            <person name="Kavagutti S V."/>
        </authorList>
    </citation>
    <scope>NUCLEOTIDE SEQUENCE</scope>
</reference>